<dbReference type="Gene3D" id="3.20.20.140">
    <property type="entry name" value="Metal-dependent hydrolases"/>
    <property type="match status" value="1"/>
</dbReference>
<dbReference type="SUPFAM" id="SSF51556">
    <property type="entry name" value="Metallo-dependent hydrolases"/>
    <property type="match status" value="1"/>
</dbReference>
<comment type="caution">
    <text evidence="3">The sequence shown here is derived from an EMBL/GenBank/DDBJ whole genome shotgun (WGS) entry which is preliminary data.</text>
</comment>
<sequence>MKIITLLIGLTLICFQVNAQKIIDVHLHGDIDPAKQLSSLEKSGVYLVAVSTSWAQQQTYQGNEKLKVLHGLFVPCPNGKVPYSLQQCFEDGKEWPDINWVEQQIQKEKIDFLGEVLTQYYGISMSDSLMYPYYALAEKYGLPVGIHTGSAGPGHGSPNFKEELGNPLLLKEALQQFPKLKVWLMHSGGPYASEFMEMMKTYPQLYADISVLNNPRIIPPEEFAVAMKELIDAGLEDRLMFGSDNADIKATIDAIERLDFLNEAQKRKIYYENAEKFFAQ</sequence>
<dbReference type="STRING" id="1548749.LS48_07385"/>
<name>A0A137RI61_9FLAO</name>
<reference evidence="3 4" key="2">
    <citation type="journal article" date="2016" name="Int. J. Syst. Evol. Microbiol.">
        <title>Vitellibacter aquimaris sp. nov., a marine bacterium isolated from seawater.</title>
        <authorList>
            <person name="Thevarajoo S."/>
            <person name="Selvaratnam C."/>
            <person name="Goh K.M."/>
            <person name="Hong K.W."/>
            <person name="Chan X.Y."/>
            <person name="Chan K.G."/>
            <person name="Chong C.S."/>
        </authorList>
    </citation>
    <scope>NUCLEOTIDE SEQUENCE [LARGE SCALE GENOMIC DNA]</scope>
    <source>
        <strain evidence="3 4">D-24</strain>
    </source>
</reference>
<evidence type="ECO:0000313" key="3">
    <source>
        <dbReference type="EMBL" id="KXN99162.1"/>
    </source>
</evidence>
<evidence type="ECO:0000313" key="4">
    <source>
        <dbReference type="Proteomes" id="UP000070138"/>
    </source>
</evidence>
<gene>
    <name evidence="3" type="ORF">LS48_07385</name>
</gene>
<evidence type="ECO:0000256" key="1">
    <source>
        <dbReference type="ARBA" id="ARBA00023239"/>
    </source>
</evidence>
<dbReference type="OrthoDB" id="5450317at2"/>
<dbReference type="GO" id="GO:0019748">
    <property type="term" value="P:secondary metabolic process"/>
    <property type="evidence" value="ECO:0007669"/>
    <property type="project" value="TreeGrafter"/>
</dbReference>
<dbReference type="Pfam" id="PF04909">
    <property type="entry name" value="Amidohydro_2"/>
    <property type="match status" value="1"/>
</dbReference>
<keyword evidence="4" id="KW-1185">Reference proteome</keyword>
<dbReference type="PANTHER" id="PTHR21240:SF28">
    <property type="entry name" value="ISO-OROTATE DECARBOXYLASE (EUROFUNG)"/>
    <property type="match status" value="1"/>
</dbReference>
<dbReference type="EMBL" id="JRWG01000004">
    <property type="protein sequence ID" value="KXN99162.1"/>
    <property type="molecule type" value="Genomic_DNA"/>
</dbReference>
<keyword evidence="1" id="KW-0456">Lyase</keyword>
<dbReference type="Proteomes" id="UP000070138">
    <property type="component" value="Unassembled WGS sequence"/>
</dbReference>
<dbReference type="CDD" id="cd01292">
    <property type="entry name" value="metallo-dependent_hydrolases"/>
    <property type="match status" value="1"/>
</dbReference>
<dbReference type="InterPro" id="IPR006680">
    <property type="entry name" value="Amidohydro-rel"/>
</dbReference>
<dbReference type="InterPro" id="IPR032466">
    <property type="entry name" value="Metal_Hydrolase"/>
</dbReference>
<proteinExistence type="predicted"/>
<dbReference type="InterPro" id="IPR032465">
    <property type="entry name" value="ACMSD"/>
</dbReference>
<evidence type="ECO:0000259" key="2">
    <source>
        <dbReference type="Pfam" id="PF04909"/>
    </source>
</evidence>
<dbReference type="AlphaFoldDB" id="A0A137RI61"/>
<dbReference type="GO" id="GO:0005737">
    <property type="term" value="C:cytoplasm"/>
    <property type="evidence" value="ECO:0007669"/>
    <property type="project" value="TreeGrafter"/>
</dbReference>
<reference evidence="4" key="1">
    <citation type="submission" date="2014-10" db="EMBL/GenBank/DDBJ databases">
        <title>Genome sequencing of Vitellibacter sp. D-24.</title>
        <authorList>
            <person name="Thevarajoo S."/>
            <person name="Selvaratnam C."/>
            <person name="Goh K.M."/>
            <person name="Chong C.S."/>
        </authorList>
    </citation>
    <scope>NUCLEOTIDE SEQUENCE [LARGE SCALE GENOMIC DNA]</scope>
    <source>
        <strain evidence="4">D-24</strain>
    </source>
</reference>
<organism evidence="3 4">
    <name type="scientific">Aequorivita aquimaris</name>
    <dbReference type="NCBI Taxonomy" id="1548749"/>
    <lineage>
        <taxon>Bacteria</taxon>
        <taxon>Pseudomonadati</taxon>
        <taxon>Bacteroidota</taxon>
        <taxon>Flavobacteriia</taxon>
        <taxon>Flavobacteriales</taxon>
        <taxon>Flavobacteriaceae</taxon>
        <taxon>Aequorivita</taxon>
    </lineage>
</organism>
<protein>
    <recommendedName>
        <fullName evidence="2">Amidohydrolase-related domain-containing protein</fullName>
    </recommendedName>
</protein>
<feature type="domain" description="Amidohydrolase-related" evidence="2">
    <location>
        <begin position="127"/>
        <end position="278"/>
    </location>
</feature>
<accession>A0A137RI61</accession>
<dbReference type="PANTHER" id="PTHR21240">
    <property type="entry name" value="2-AMINO-3-CARBOXYLMUCONATE-6-SEMIALDEHYDE DECARBOXYLASE"/>
    <property type="match status" value="1"/>
</dbReference>
<dbReference type="RefSeq" id="WP_062622085.1">
    <property type="nucleotide sequence ID" value="NZ_JRWG01000004.1"/>
</dbReference>
<dbReference type="GO" id="GO:0016831">
    <property type="term" value="F:carboxy-lyase activity"/>
    <property type="evidence" value="ECO:0007669"/>
    <property type="project" value="InterPro"/>
</dbReference>
<dbReference type="GO" id="GO:0016787">
    <property type="term" value="F:hydrolase activity"/>
    <property type="evidence" value="ECO:0007669"/>
    <property type="project" value="InterPro"/>
</dbReference>